<dbReference type="PANTHER" id="PTHR39398">
    <property type="entry name" value="YALI0F14311P"/>
    <property type="match status" value="1"/>
</dbReference>
<dbReference type="AlphaFoldDB" id="A0AAV5QVZ9"/>
<dbReference type="PANTHER" id="PTHR39398:SF1">
    <property type="entry name" value="CSN8_PSMD8_EIF3K DOMAIN-CONTAINING PROTEIN"/>
    <property type="match status" value="1"/>
</dbReference>
<organism evidence="2 3">
    <name type="scientific">Saccharomycopsis crataegensis</name>
    <dbReference type="NCBI Taxonomy" id="43959"/>
    <lineage>
        <taxon>Eukaryota</taxon>
        <taxon>Fungi</taxon>
        <taxon>Dikarya</taxon>
        <taxon>Ascomycota</taxon>
        <taxon>Saccharomycotina</taxon>
        <taxon>Saccharomycetes</taxon>
        <taxon>Saccharomycopsidaceae</taxon>
        <taxon>Saccharomycopsis</taxon>
    </lineage>
</organism>
<protein>
    <submittedName>
        <fullName evidence="2">Uncharacterized protein</fullName>
    </submittedName>
</protein>
<feature type="compositionally biased region" description="Polar residues" evidence="1">
    <location>
        <begin position="32"/>
        <end position="43"/>
    </location>
</feature>
<evidence type="ECO:0000313" key="2">
    <source>
        <dbReference type="EMBL" id="GMM39038.1"/>
    </source>
</evidence>
<gene>
    <name evidence="2" type="ORF">DASC09_063770</name>
</gene>
<dbReference type="RefSeq" id="XP_064856033.1">
    <property type="nucleotide sequence ID" value="XM_064999961.1"/>
</dbReference>
<accession>A0AAV5QVZ9</accession>
<dbReference type="GeneID" id="90077026"/>
<keyword evidence="3" id="KW-1185">Reference proteome</keyword>
<comment type="caution">
    <text evidence="2">The sequence shown here is derived from an EMBL/GenBank/DDBJ whole genome shotgun (WGS) entry which is preliminary data.</text>
</comment>
<dbReference type="EMBL" id="BTFZ01000020">
    <property type="protein sequence ID" value="GMM39038.1"/>
    <property type="molecule type" value="Genomic_DNA"/>
</dbReference>
<feature type="compositionally biased region" description="Basic residues" evidence="1">
    <location>
        <begin position="19"/>
        <end position="29"/>
    </location>
</feature>
<dbReference type="Proteomes" id="UP001360560">
    <property type="component" value="Unassembled WGS sequence"/>
</dbReference>
<name>A0AAV5QVZ9_9ASCO</name>
<feature type="region of interest" description="Disordered" evidence="1">
    <location>
        <begin position="1"/>
        <end position="47"/>
    </location>
</feature>
<evidence type="ECO:0000256" key="1">
    <source>
        <dbReference type="SAM" id="MobiDB-lite"/>
    </source>
</evidence>
<sequence length="350" mass="40863">MSSDNPNAFRSARGGRSIRGPRGRGRPRPVRFQTSLNTEPLSNDDQEKLKQRALRFSTNNKDQGKNYGLVSRGEDNTLQLNRNNEREKFFADIKKQFILHCSSYDSVEGLREDLTNIKDHNKSQKTKVEEILMNLRKLREALLNAKPTEFTAKVFLYSIKVGSRSGHYQTYVPCISYLISNVIENKHADFKLQEYELDEIIGIYILHLAHFNLKTIDKGHIYSNYQDLSQCFQLFFKYIPHNYAIKKILKAVGSNDYVTWFNTYANELRSNLCYQMIINKLALNKIIQNLLLVLNSSYFMISVNYLEQDLLSGVVSYDYLKANFPQYCGHWKLNEGTIIIRERKRKPDRQ</sequence>
<proteinExistence type="predicted"/>
<reference evidence="2 3" key="1">
    <citation type="journal article" date="2023" name="Elife">
        <title>Identification of key yeast species and microbe-microbe interactions impacting larval growth of Drosophila in the wild.</title>
        <authorList>
            <person name="Mure A."/>
            <person name="Sugiura Y."/>
            <person name="Maeda R."/>
            <person name="Honda K."/>
            <person name="Sakurai N."/>
            <person name="Takahashi Y."/>
            <person name="Watada M."/>
            <person name="Katoh T."/>
            <person name="Gotoh A."/>
            <person name="Gotoh Y."/>
            <person name="Taniguchi I."/>
            <person name="Nakamura K."/>
            <person name="Hayashi T."/>
            <person name="Katayama T."/>
            <person name="Uemura T."/>
            <person name="Hattori Y."/>
        </authorList>
    </citation>
    <scope>NUCLEOTIDE SEQUENCE [LARGE SCALE GENOMIC DNA]</scope>
    <source>
        <strain evidence="2 3">SC-9</strain>
    </source>
</reference>
<evidence type="ECO:0000313" key="3">
    <source>
        <dbReference type="Proteomes" id="UP001360560"/>
    </source>
</evidence>